<protein>
    <recommendedName>
        <fullName evidence="1">N-acetyltransferase domain-containing protein</fullName>
    </recommendedName>
</protein>
<feature type="domain" description="N-acetyltransferase" evidence="1">
    <location>
        <begin position="231"/>
        <end position="429"/>
    </location>
</feature>
<dbReference type="GO" id="GO:0008080">
    <property type="term" value="F:N-acetyltransferase activity"/>
    <property type="evidence" value="ECO:0007669"/>
    <property type="project" value="TreeGrafter"/>
</dbReference>
<dbReference type="PROSITE" id="PS51186">
    <property type="entry name" value="GNAT"/>
    <property type="match status" value="1"/>
</dbReference>
<gene>
    <name evidence="2" type="ORF">MSPICULIGERA_LOCUS6968</name>
</gene>
<keyword evidence="3" id="KW-1185">Reference proteome</keyword>
<dbReference type="AlphaFoldDB" id="A0AA36FV80"/>
<dbReference type="SUPFAM" id="SSF55729">
    <property type="entry name" value="Acyl-CoA N-acyltransferases (Nat)"/>
    <property type="match status" value="2"/>
</dbReference>
<accession>A0AA36FV80</accession>
<name>A0AA36FV80_9BILA</name>
<comment type="caution">
    <text evidence="2">The sequence shown here is derived from an EMBL/GenBank/DDBJ whole genome shotgun (WGS) entry which is preliminary data.</text>
</comment>
<evidence type="ECO:0000313" key="3">
    <source>
        <dbReference type="Proteomes" id="UP001177023"/>
    </source>
</evidence>
<organism evidence="2 3">
    <name type="scientific">Mesorhabditis spiculigera</name>
    <dbReference type="NCBI Taxonomy" id="96644"/>
    <lineage>
        <taxon>Eukaryota</taxon>
        <taxon>Metazoa</taxon>
        <taxon>Ecdysozoa</taxon>
        <taxon>Nematoda</taxon>
        <taxon>Chromadorea</taxon>
        <taxon>Rhabditida</taxon>
        <taxon>Rhabditina</taxon>
        <taxon>Rhabditomorpha</taxon>
        <taxon>Rhabditoidea</taxon>
        <taxon>Rhabditidae</taxon>
        <taxon>Mesorhabditinae</taxon>
        <taxon>Mesorhabditis</taxon>
    </lineage>
</organism>
<proteinExistence type="predicted"/>
<evidence type="ECO:0000313" key="2">
    <source>
        <dbReference type="EMBL" id="CAJ0568450.1"/>
    </source>
</evidence>
<dbReference type="Pfam" id="PF00583">
    <property type="entry name" value="Acetyltransf_1"/>
    <property type="match status" value="2"/>
</dbReference>
<dbReference type="PANTHER" id="PTHR20905">
    <property type="entry name" value="N-ACETYLTRANSFERASE-RELATED"/>
    <property type="match status" value="1"/>
</dbReference>
<dbReference type="CDD" id="cd04301">
    <property type="entry name" value="NAT_SF"/>
    <property type="match status" value="1"/>
</dbReference>
<dbReference type="Gene3D" id="3.40.630.30">
    <property type="match status" value="2"/>
</dbReference>
<feature type="non-terminal residue" evidence="2">
    <location>
        <position position="1"/>
    </location>
</feature>
<dbReference type="InterPro" id="IPR000182">
    <property type="entry name" value="GNAT_dom"/>
</dbReference>
<evidence type="ECO:0000259" key="1">
    <source>
        <dbReference type="PROSITE" id="PS51186"/>
    </source>
</evidence>
<dbReference type="InterPro" id="IPR016181">
    <property type="entry name" value="Acyl_CoA_acyltransferase"/>
</dbReference>
<reference evidence="2" key="1">
    <citation type="submission" date="2023-06" db="EMBL/GenBank/DDBJ databases">
        <authorList>
            <person name="Delattre M."/>
        </authorList>
    </citation>
    <scope>NUCLEOTIDE SEQUENCE</scope>
    <source>
        <strain evidence="2">AF72</strain>
    </source>
</reference>
<dbReference type="EMBL" id="CATQJA010001741">
    <property type="protein sequence ID" value="CAJ0568450.1"/>
    <property type="molecule type" value="Genomic_DNA"/>
</dbReference>
<dbReference type="Proteomes" id="UP001177023">
    <property type="component" value="Unassembled WGS sequence"/>
</dbReference>
<sequence>MAITSEYEPIRAKPEDAKEIEEFLVADFLITEPLNAAVRLSRPDCHQILEASRGAWLPGSAKQPAAVTLPLIEPARLLKIRDLAKDSANSGHTALLRNEQGEMIGVAMCTVSTVQKIEDAPMPCSSQIPGKMDYIANFLWQLDRGLKPACPEHYEKVMKFEILSIHAKYTRQGLGAKLIKWVVAEAKEMNVPIVVEVTALATQKLFPKFGFEIVFEILHSRYVEMSTPNNFAIIRAEPKDTEEIRQFLINSFVTTEPISKSIGLQATDSADFMKETAKVSAESGRSALLRNDAGEIIGVALLSVQPVEKIYDAPKPPDPKTGGKMLLIANFLWALDQGLKNHLSPDTKEVVKFEIINLNPNYTRRGLAQKLMDWSMEEVKKLNLPIYTQVTAIASQRLFAKYGFQVNHEILHKDWLDEDGNQIFRCDDGTDRGQLISRMP</sequence>
<dbReference type="PANTHER" id="PTHR20905:SF1">
    <property type="entry name" value="AT07410P-RELATED"/>
    <property type="match status" value="1"/>
</dbReference>